<dbReference type="EnsemblMetazoa" id="CapteT199403">
    <property type="protein sequence ID" value="CapteP199403"/>
    <property type="gene ID" value="CapteG199403"/>
</dbReference>
<dbReference type="EMBL" id="KB297182">
    <property type="protein sequence ID" value="ELU10904.1"/>
    <property type="molecule type" value="Genomic_DNA"/>
</dbReference>
<evidence type="ECO:0000313" key="2">
    <source>
        <dbReference type="EMBL" id="ELU10904.1"/>
    </source>
</evidence>
<evidence type="ECO:0000313" key="3">
    <source>
        <dbReference type="EnsemblMetazoa" id="CapteP199403"/>
    </source>
</evidence>
<dbReference type="AlphaFoldDB" id="R7UX35"/>
<dbReference type="EMBL" id="AMQN01005953">
    <property type="status" value="NOT_ANNOTATED_CDS"/>
    <property type="molecule type" value="Genomic_DNA"/>
</dbReference>
<keyword evidence="1" id="KW-1133">Transmembrane helix</keyword>
<name>R7UX35_CAPTE</name>
<reference evidence="4" key="1">
    <citation type="submission" date="2012-12" db="EMBL/GenBank/DDBJ databases">
        <authorList>
            <person name="Hellsten U."/>
            <person name="Grimwood J."/>
            <person name="Chapman J.A."/>
            <person name="Shapiro H."/>
            <person name="Aerts A."/>
            <person name="Otillar R.P."/>
            <person name="Terry A.Y."/>
            <person name="Boore J.L."/>
            <person name="Simakov O."/>
            <person name="Marletaz F."/>
            <person name="Cho S.-J."/>
            <person name="Edsinger-Gonzales E."/>
            <person name="Havlak P."/>
            <person name="Kuo D.-H."/>
            <person name="Larsson T."/>
            <person name="Lv J."/>
            <person name="Arendt D."/>
            <person name="Savage R."/>
            <person name="Osoegawa K."/>
            <person name="de Jong P."/>
            <person name="Lindberg D.R."/>
            <person name="Seaver E.C."/>
            <person name="Weisblat D.A."/>
            <person name="Putnam N.H."/>
            <person name="Grigoriev I.V."/>
            <person name="Rokhsar D.S."/>
        </authorList>
    </citation>
    <scope>NUCLEOTIDE SEQUENCE</scope>
    <source>
        <strain evidence="4">I ESC-2004</strain>
    </source>
</reference>
<keyword evidence="1" id="KW-0812">Transmembrane</keyword>
<keyword evidence="1" id="KW-0472">Membrane</keyword>
<dbReference type="Proteomes" id="UP000014760">
    <property type="component" value="Unassembled WGS sequence"/>
</dbReference>
<dbReference type="HOGENOM" id="CLU_903838_0_0_1"/>
<reference evidence="2 4" key="2">
    <citation type="journal article" date="2013" name="Nature">
        <title>Insights into bilaterian evolution from three spiralian genomes.</title>
        <authorList>
            <person name="Simakov O."/>
            <person name="Marletaz F."/>
            <person name="Cho S.J."/>
            <person name="Edsinger-Gonzales E."/>
            <person name="Havlak P."/>
            <person name="Hellsten U."/>
            <person name="Kuo D.H."/>
            <person name="Larsson T."/>
            <person name="Lv J."/>
            <person name="Arendt D."/>
            <person name="Savage R."/>
            <person name="Osoegawa K."/>
            <person name="de Jong P."/>
            <person name="Grimwood J."/>
            <person name="Chapman J.A."/>
            <person name="Shapiro H."/>
            <person name="Aerts A."/>
            <person name="Otillar R.P."/>
            <person name="Terry A.Y."/>
            <person name="Boore J.L."/>
            <person name="Grigoriev I.V."/>
            <person name="Lindberg D.R."/>
            <person name="Seaver E.C."/>
            <person name="Weisblat D.A."/>
            <person name="Putnam N.H."/>
            <person name="Rokhsar D.S."/>
        </authorList>
    </citation>
    <scope>NUCLEOTIDE SEQUENCE</scope>
    <source>
        <strain evidence="2 4">I ESC-2004</strain>
    </source>
</reference>
<keyword evidence="4" id="KW-1185">Reference proteome</keyword>
<proteinExistence type="predicted"/>
<sequence length="308" mass="34882">MASVRLRQRFPQDEEILVVDSYEKKKKPIKRVNIWEMSAAGLVLSAISFVVSMALFLLVFVPLAVGKITPWELILGARFQVEANTVSRLGMSPHHLKTSQRGNFHEWKSDRNLQTGELFHRDEYDLEGLLPCLAGTYKQDIFPRNSFKKIYSEITFKISMETEDILTSSPIVVGGPLITEHASMAPMLNQHCNSQLLVQVAGEAMVFYRAARQEKNMHGMSISPWLGVHLQAGDALTWFPGTLFYIEPLTSLSLSMVIEEIADDITHREAAIHTVDFDVLEDKMYIEQYVHVMTDCHGIWPATISSRS</sequence>
<feature type="transmembrane region" description="Helical" evidence="1">
    <location>
        <begin position="34"/>
        <end position="60"/>
    </location>
</feature>
<reference evidence="3" key="3">
    <citation type="submission" date="2015-06" db="UniProtKB">
        <authorList>
            <consortium name="EnsemblMetazoa"/>
        </authorList>
    </citation>
    <scope>IDENTIFICATION</scope>
</reference>
<evidence type="ECO:0000256" key="1">
    <source>
        <dbReference type="SAM" id="Phobius"/>
    </source>
</evidence>
<protein>
    <submittedName>
        <fullName evidence="2 3">Uncharacterized protein</fullName>
    </submittedName>
</protein>
<gene>
    <name evidence="2" type="ORF">CAPTEDRAFT_199403</name>
</gene>
<organism evidence="2">
    <name type="scientific">Capitella teleta</name>
    <name type="common">Polychaete worm</name>
    <dbReference type="NCBI Taxonomy" id="283909"/>
    <lineage>
        <taxon>Eukaryota</taxon>
        <taxon>Metazoa</taxon>
        <taxon>Spiralia</taxon>
        <taxon>Lophotrochozoa</taxon>
        <taxon>Annelida</taxon>
        <taxon>Polychaeta</taxon>
        <taxon>Sedentaria</taxon>
        <taxon>Scolecida</taxon>
        <taxon>Capitellidae</taxon>
        <taxon>Capitella</taxon>
    </lineage>
</organism>
<evidence type="ECO:0000313" key="4">
    <source>
        <dbReference type="Proteomes" id="UP000014760"/>
    </source>
</evidence>
<accession>R7UX35</accession>